<evidence type="ECO:0008006" key="3">
    <source>
        <dbReference type="Google" id="ProtNLM"/>
    </source>
</evidence>
<evidence type="ECO:0000313" key="2">
    <source>
        <dbReference type="Proteomes" id="UP000032233"/>
    </source>
</evidence>
<dbReference type="AlphaFoldDB" id="A0A0D2K3D1"/>
<dbReference type="RefSeq" id="WP_044346126.1">
    <property type="nucleotide sequence ID" value="NZ_AZAC01000001.1"/>
</dbReference>
<proteinExistence type="predicted"/>
<dbReference type="Proteomes" id="UP000032233">
    <property type="component" value="Unassembled WGS sequence"/>
</dbReference>
<dbReference type="EMBL" id="AZAC01000001">
    <property type="protein sequence ID" value="KIX16055.1"/>
    <property type="molecule type" value="Genomic_DNA"/>
</dbReference>
<keyword evidence="2" id="KW-1185">Reference proteome</keyword>
<name>A0A0D2K3D1_9BACT</name>
<evidence type="ECO:0000313" key="1">
    <source>
        <dbReference type="EMBL" id="KIX16055.1"/>
    </source>
</evidence>
<accession>A0A0D2K3D1</accession>
<comment type="caution">
    <text evidence="1">The sequence shown here is derived from an EMBL/GenBank/DDBJ whole genome shotgun (WGS) entry which is preliminary data.</text>
</comment>
<dbReference type="Gene3D" id="3.40.1000.10">
    <property type="entry name" value="Mog1/PsbP, alpha/beta/alpha sandwich"/>
    <property type="match status" value="1"/>
</dbReference>
<sequence>MLSKIGNQGLAGNSEVKLLLGLKFQFWVCLVFLLCFGLEAAAETKPDQGLISPDKEAVVLSRASSEPAPTKKVDYSFFKSSEMAFTCLMPENWQTRKMGNGDLLILPEASENGLKFSIKIRLQKIKGQGRPALKRKIEDSGKQFLRAPKGQILKENKTMIAGKEAPYLVAAYRALDKQGQTRVFAHALVAFLRQDRIMQIDYFAPYRVYQEKLPYFQGVLDSLRLLPLKP</sequence>
<reference evidence="1 2" key="1">
    <citation type="submission" date="2013-11" db="EMBL/GenBank/DDBJ databases">
        <title>Metagenomic analysis of a methanogenic consortium involved in long chain n-alkane degradation.</title>
        <authorList>
            <person name="Davidova I.A."/>
            <person name="Callaghan A.V."/>
            <person name="Wawrik B."/>
            <person name="Pruitt S."/>
            <person name="Marks C."/>
            <person name="Duncan K.E."/>
            <person name="Suflita J.M."/>
        </authorList>
    </citation>
    <scope>NUCLEOTIDE SEQUENCE [LARGE SCALE GENOMIC DNA]</scope>
    <source>
        <strain evidence="1 2">SPR</strain>
    </source>
</reference>
<organism evidence="1 2">
    <name type="scientific">Dethiosulfatarculus sandiegensis</name>
    <dbReference type="NCBI Taxonomy" id="1429043"/>
    <lineage>
        <taxon>Bacteria</taxon>
        <taxon>Pseudomonadati</taxon>
        <taxon>Thermodesulfobacteriota</taxon>
        <taxon>Desulfarculia</taxon>
        <taxon>Desulfarculales</taxon>
        <taxon>Desulfarculaceae</taxon>
        <taxon>Dethiosulfatarculus</taxon>
    </lineage>
</organism>
<protein>
    <recommendedName>
        <fullName evidence="3">PsbP C-terminal domain-containing protein</fullName>
    </recommendedName>
</protein>
<gene>
    <name evidence="1" type="ORF">X474_00770</name>
</gene>
<dbReference type="InParanoid" id="A0A0D2K3D1"/>